<proteinExistence type="predicted"/>
<dbReference type="AlphaFoldDB" id="A0A3P1CVI1"/>
<accession>A0A3P1CVI1</accession>
<dbReference type="RefSeq" id="WP_124903777.1">
    <property type="nucleotide sequence ID" value="NZ_RQJP01000001.1"/>
</dbReference>
<feature type="transmembrane region" description="Helical" evidence="1">
    <location>
        <begin position="31"/>
        <end position="49"/>
    </location>
</feature>
<evidence type="ECO:0000313" key="3">
    <source>
        <dbReference type="Proteomes" id="UP000274271"/>
    </source>
</evidence>
<sequence length="63" mass="7301">MLLLSIFLNLAVAILILFLSYNSPASQRKKYYWLLAMLLLNLLIMVYVFNQRANTETRHLLGG</sequence>
<dbReference type="Proteomes" id="UP000274271">
    <property type="component" value="Unassembled WGS sequence"/>
</dbReference>
<keyword evidence="1" id="KW-0812">Transmembrane</keyword>
<evidence type="ECO:0000313" key="2">
    <source>
        <dbReference type="EMBL" id="RRB17301.1"/>
    </source>
</evidence>
<name>A0A3P1CVI1_9BACT</name>
<reference evidence="2 3" key="1">
    <citation type="submission" date="2018-11" db="EMBL/GenBank/DDBJ databases">
        <authorList>
            <person name="Zhou Z."/>
            <person name="Wang G."/>
        </authorList>
    </citation>
    <scope>NUCLEOTIDE SEQUENCE [LARGE SCALE GENOMIC DNA]</scope>
    <source>
        <strain evidence="2 3">KCTC42998</strain>
    </source>
</reference>
<feature type="transmembrane region" description="Helical" evidence="1">
    <location>
        <begin position="6"/>
        <end position="24"/>
    </location>
</feature>
<gene>
    <name evidence="2" type="ORF">EHT87_03185</name>
</gene>
<protein>
    <submittedName>
        <fullName evidence="2">Uncharacterized protein</fullName>
    </submittedName>
</protein>
<organism evidence="2 3">
    <name type="scientific">Larkinella knui</name>
    <dbReference type="NCBI Taxonomy" id="2025310"/>
    <lineage>
        <taxon>Bacteria</taxon>
        <taxon>Pseudomonadati</taxon>
        <taxon>Bacteroidota</taxon>
        <taxon>Cytophagia</taxon>
        <taxon>Cytophagales</taxon>
        <taxon>Spirosomataceae</taxon>
        <taxon>Larkinella</taxon>
    </lineage>
</organism>
<dbReference type="EMBL" id="RQJP01000001">
    <property type="protein sequence ID" value="RRB17301.1"/>
    <property type="molecule type" value="Genomic_DNA"/>
</dbReference>
<keyword evidence="1" id="KW-0472">Membrane</keyword>
<keyword evidence="1" id="KW-1133">Transmembrane helix</keyword>
<comment type="caution">
    <text evidence="2">The sequence shown here is derived from an EMBL/GenBank/DDBJ whole genome shotgun (WGS) entry which is preliminary data.</text>
</comment>
<keyword evidence="3" id="KW-1185">Reference proteome</keyword>
<evidence type="ECO:0000256" key="1">
    <source>
        <dbReference type="SAM" id="Phobius"/>
    </source>
</evidence>